<keyword evidence="8" id="KW-0547">Nucleotide-binding</keyword>
<evidence type="ECO:0000256" key="15">
    <source>
        <dbReference type="RuleBase" id="RU000696"/>
    </source>
</evidence>
<dbReference type="InterPro" id="IPR055315">
    <property type="entry name" value="Cramped-like"/>
</dbReference>
<accession>A0AA39S532</accession>
<evidence type="ECO:0000256" key="5">
    <source>
        <dbReference type="ARBA" id="ARBA00022679"/>
    </source>
</evidence>
<evidence type="ECO:0000256" key="4">
    <source>
        <dbReference type="ARBA" id="ARBA00022603"/>
    </source>
</evidence>
<feature type="compositionally biased region" description="Basic and acidic residues" evidence="16">
    <location>
        <begin position="975"/>
        <end position="993"/>
    </location>
</feature>
<evidence type="ECO:0000256" key="7">
    <source>
        <dbReference type="ARBA" id="ARBA00022694"/>
    </source>
</evidence>
<evidence type="ECO:0000256" key="3">
    <source>
        <dbReference type="ARBA" id="ARBA00008982"/>
    </source>
</evidence>
<dbReference type="PANTHER" id="PTHR21677:SF1">
    <property type="entry name" value="PROTEIN CRAMPED-LIKE"/>
    <property type="match status" value="1"/>
</dbReference>
<evidence type="ECO:0000256" key="2">
    <source>
        <dbReference type="ARBA" id="ARBA00001946"/>
    </source>
</evidence>
<dbReference type="GO" id="GO:0006096">
    <property type="term" value="P:glycolytic process"/>
    <property type="evidence" value="ECO:0007669"/>
    <property type="project" value="InterPro"/>
</dbReference>
<keyword evidence="6" id="KW-0949">S-adenosyl-L-methionine</keyword>
<dbReference type="InterPro" id="IPR003358">
    <property type="entry name" value="tRNA_(Gua-N-7)_MeTrfase_Trmb"/>
</dbReference>
<sequence length="1493" mass="165646">MAQLLNIHNGVKLSNKLSFFAPSKLLQQNNSCSYIRNNDASRNRLQSFSQGGCEVADSVRSSPESEAYVGDEVVSDTLPHIQTLRKFPKQELFAKVVMVRFDSTILLGEGLDLSSQLVSEALLTIKYLHEAGAKLILASDWSSKINSTLVDAESVADILSSALQLKVVIVRCISSKISLDMEVFKEGDILLLENLSEFKEEVANCPKFAELLSSGVDIFVNDSFSQSHKILASTVGVARFCSACLAGFHFEESLCQLKKAAKLDKKPYVAIIGGGNLYNKAAALHYLASRCDGLFFVGMMSFQIMHALGLSVPSSLVEKDAHKAALDLIQFAHDKNINIIYPKDFWCINSHLPNHLEMFPAHFIPDGWVPVDLGTRSLEELNSLITKSKKIIWIGPVKFRLSTQHINGASNSARMLCKLSQSNCDVTVVGSMACKAITKESSSALGFNMVKNASVVWEFLKGRKLPGIMALDRAFPFEIDWDAAYSDPAQPLVVDIGSGNGLFLLGMARKRKDLNFLGLEINAKLVRRCLDSVHLSGITNGYFIETNATSTFRSIVSSYPGQLILVSIQCPNPDFNKPEHRWRMMKRSLVEAVADLLTYDGKVFLQSDIKEVAVRMKEQFLEYSKGKLALVQDHCDTKIKQGAWLEENPFGVRSDWEQHTDVCRKIPSGFDLLLLKARACNSRICSLRVTVFLHLNNLKTLSQLSSDSEVHLHPGNIPVQDEDRGVVSSTLSNVVLQQPAKKPTRQWAAWTREEEESFFNALRQVGKNFEKITHRVQSKNKDQVRHYYYRLVRRMNKLLGPGLCLDAKNSKDTNAAMLRWWSLLEKYSCKASKLHLKPRRFKIFIEALEHQLLKDRKRSVKKRSPHGENYSPTAPSSVSNQSRASGPDACMAKLVLVDSQNIQKLGTGKGPLKRNVNIGINRSNNKGDTFTMKPSRQRRKPGGTVSSAAYKKWEKAAIAGVSLVADAAEHLERTVTDKEVELDQGRPEQKAPESADQALPPLPSISQNLYTENNAQTSAKLKLQLFPIDDGTRRALEMDNHNPHLELTLSTRKKISSVLEHLNRKWGNSSVASGELMIFPYSVQREDLMGYRRWTQDSIASAADVYAMIGSPPLFRLRYGWFSSNEFESATLQAPLAPCYIPGVQNTNEGNRKDQIMNAMTISVSSTSDQSDKLVDSYNDQPTLNNENHAPSISDVPNEMSRYITAPKSSLVESSDSAANVSWHRKETGGEAITGQLQDASDVRSSNDTALSAGEWADSLTNISVGDLLSEVPHDTDAPPGADYQCLQQIPFSCDSFDAAIAAHISRHQNKMGVLSTLQSHSSSIWDAEETCDAFSFQKNQIYRQEVSKLPDAAHSEACKQITRASSVGSGGFAEELPYTDGCTDYHAREDPIDERFFDPRNLDNSVKDFTGLTDIYWPDSLGPLDLDIPSSKYRSEDLILGDSLGGLNRLIASSLDAFQNCSFFGFDKKEPTSTVEARETSSLSDFKIGSQG</sequence>
<dbReference type="PROSITE" id="PS51293">
    <property type="entry name" value="SANT"/>
    <property type="match status" value="1"/>
</dbReference>
<organism evidence="19 20">
    <name type="scientific">Acer saccharum</name>
    <name type="common">Sugar maple</name>
    <dbReference type="NCBI Taxonomy" id="4024"/>
    <lineage>
        <taxon>Eukaryota</taxon>
        <taxon>Viridiplantae</taxon>
        <taxon>Streptophyta</taxon>
        <taxon>Embryophyta</taxon>
        <taxon>Tracheophyta</taxon>
        <taxon>Spermatophyta</taxon>
        <taxon>Magnoliopsida</taxon>
        <taxon>eudicotyledons</taxon>
        <taxon>Gunneridae</taxon>
        <taxon>Pentapetalae</taxon>
        <taxon>rosids</taxon>
        <taxon>malvids</taxon>
        <taxon>Sapindales</taxon>
        <taxon>Sapindaceae</taxon>
        <taxon>Hippocastanoideae</taxon>
        <taxon>Acereae</taxon>
        <taxon>Acer</taxon>
    </lineage>
</organism>
<feature type="compositionally biased region" description="Polar residues" evidence="16">
    <location>
        <begin position="918"/>
        <end position="934"/>
    </location>
</feature>
<dbReference type="InterPro" id="IPR036043">
    <property type="entry name" value="Phosphoglycerate_kinase_sf"/>
</dbReference>
<feature type="compositionally biased region" description="Basic residues" evidence="16">
    <location>
        <begin position="855"/>
        <end position="864"/>
    </location>
</feature>
<dbReference type="SUPFAM" id="SSF46689">
    <property type="entry name" value="Homeodomain-like"/>
    <property type="match status" value="1"/>
</dbReference>
<comment type="subunit">
    <text evidence="15">Monomer.</text>
</comment>
<comment type="cofactor">
    <cofactor evidence="2">
        <name>Mg(2+)</name>
        <dbReference type="ChEBI" id="CHEBI:18420"/>
    </cofactor>
</comment>
<dbReference type="Pfam" id="PF00249">
    <property type="entry name" value="Myb_DNA-binding"/>
    <property type="match status" value="1"/>
</dbReference>
<reference evidence="19" key="1">
    <citation type="journal article" date="2022" name="Plant J.">
        <title>Strategies of tolerance reflected in two North American maple genomes.</title>
        <authorList>
            <person name="McEvoy S.L."/>
            <person name="Sezen U.U."/>
            <person name="Trouern-Trend A."/>
            <person name="McMahon S.M."/>
            <person name="Schaberg P.G."/>
            <person name="Yang J."/>
            <person name="Wegrzyn J.L."/>
            <person name="Swenson N.G."/>
        </authorList>
    </citation>
    <scope>NUCLEOTIDE SEQUENCE</scope>
    <source>
        <strain evidence="19">NS2018</strain>
    </source>
</reference>
<keyword evidence="20" id="KW-1185">Reference proteome</keyword>
<keyword evidence="13" id="KW-0539">Nucleus</keyword>
<evidence type="ECO:0000259" key="17">
    <source>
        <dbReference type="PROSITE" id="PS50090"/>
    </source>
</evidence>
<dbReference type="InterPro" id="IPR017884">
    <property type="entry name" value="SANT_dom"/>
</dbReference>
<keyword evidence="4" id="KW-0489">Methyltransferase</keyword>
<dbReference type="GO" id="GO:0008176">
    <property type="term" value="F:tRNA (guanine(46)-N7)-methyltransferase activity"/>
    <property type="evidence" value="ECO:0007669"/>
    <property type="project" value="UniProtKB-EC"/>
</dbReference>
<comment type="catalytic activity">
    <reaction evidence="14">
        <text>(2R)-3-phosphoglycerate + ATP = (2R)-3-phospho-glyceroyl phosphate + ADP</text>
        <dbReference type="Rhea" id="RHEA:14801"/>
        <dbReference type="ChEBI" id="CHEBI:30616"/>
        <dbReference type="ChEBI" id="CHEBI:57604"/>
        <dbReference type="ChEBI" id="CHEBI:58272"/>
        <dbReference type="ChEBI" id="CHEBI:456216"/>
        <dbReference type="EC" id="2.7.2.3"/>
    </reaction>
</comment>
<feature type="region of interest" description="Disordered" evidence="16">
    <location>
        <begin position="913"/>
        <end position="946"/>
    </location>
</feature>
<evidence type="ECO:0000256" key="12">
    <source>
        <dbReference type="ARBA" id="ARBA00023125"/>
    </source>
</evidence>
<dbReference type="Gene3D" id="3.40.50.1260">
    <property type="entry name" value="Phosphoglycerate kinase, N-terminal domain"/>
    <property type="match status" value="2"/>
</dbReference>
<dbReference type="FunFam" id="1.10.10.60:FF:000287">
    <property type="entry name" value="TSL-kinase interacting protein 1"/>
    <property type="match status" value="1"/>
</dbReference>
<dbReference type="GO" id="GO:0003677">
    <property type="term" value="F:DNA binding"/>
    <property type="evidence" value="ECO:0007669"/>
    <property type="project" value="UniProtKB-KW"/>
</dbReference>
<comment type="similarity">
    <text evidence="3 14">Belongs to the phosphoglycerate kinase family.</text>
</comment>
<dbReference type="InterPro" id="IPR009057">
    <property type="entry name" value="Homeodomain-like_sf"/>
</dbReference>
<feature type="compositionally biased region" description="Polar residues" evidence="16">
    <location>
        <begin position="870"/>
        <end position="884"/>
    </location>
</feature>
<keyword evidence="12" id="KW-0238">DNA-binding</keyword>
<evidence type="ECO:0000313" key="19">
    <source>
        <dbReference type="EMBL" id="KAK0585456.1"/>
    </source>
</evidence>
<name>A0AA39S532_ACESA</name>
<dbReference type="FunFam" id="3.40.50.1260:FF:000013">
    <property type="entry name" value="Phosphoglycerate kinase"/>
    <property type="match status" value="1"/>
</dbReference>
<dbReference type="Gene3D" id="3.40.50.150">
    <property type="entry name" value="Vaccinia Virus protein VP39"/>
    <property type="match status" value="1"/>
</dbReference>
<dbReference type="PANTHER" id="PTHR21677">
    <property type="entry name" value="CRAMPED PROTEIN"/>
    <property type="match status" value="1"/>
</dbReference>
<dbReference type="Proteomes" id="UP001168877">
    <property type="component" value="Unassembled WGS sequence"/>
</dbReference>
<comment type="catalytic activity">
    <reaction evidence="1">
        <text>guanosine(46) in tRNA + S-adenosyl-L-methionine = N(7)-methylguanosine(46) in tRNA + S-adenosyl-L-homocysteine</text>
        <dbReference type="Rhea" id="RHEA:42708"/>
        <dbReference type="Rhea" id="RHEA-COMP:10188"/>
        <dbReference type="Rhea" id="RHEA-COMP:10189"/>
        <dbReference type="ChEBI" id="CHEBI:57856"/>
        <dbReference type="ChEBI" id="CHEBI:59789"/>
        <dbReference type="ChEBI" id="CHEBI:74269"/>
        <dbReference type="ChEBI" id="CHEBI:74480"/>
        <dbReference type="EC" id="2.1.1.33"/>
    </reaction>
</comment>
<dbReference type="EMBL" id="JAUESC010000383">
    <property type="protein sequence ID" value="KAK0585456.1"/>
    <property type="molecule type" value="Genomic_DNA"/>
</dbReference>
<gene>
    <name evidence="19" type="ORF">LWI29_028815</name>
</gene>
<feature type="compositionally biased region" description="Polar residues" evidence="16">
    <location>
        <begin position="1178"/>
        <end position="1191"/>
    </location>
</feature>
<evidence type="ECO:0000256" key="16">
    <source>
        <dbReference type="SAM" id="MobiDB-lite"/>
    </source>
</evidence>
<evidence type="ECO:0000256" key="14">
    <source>
        <dbReference type="RuleBase" id="RU000532"/>
    </source>
</evidence>
<evidence type="ECO:0000313" key="20">
    <source>
        <dbReference type="Proteomes" id="UP001168877"/>
    </source>
</evidence>
<feature type="domain" description="SANT" evidence="18">
    <location>
        <begin position="750"/>
        <end position="796"/>
    </location>
</feature>
<keyword evidence="7" id="KW-0819">tRNA processing</keyword>
<dbReference type="InterPro" id="IPR001005">
    <property type="entry name" value="SANT/Myb"/>
</dbReference>
<dbReference type="SUPFAM" id="SSF53335">
    <property type="entry name" value="S-adenosyl-L-methionine-dependent methyltransferases"/>
    <property type="match status" value="1"/>
</dbReference>
<evidence type="ECO:0000256" key="9">
    <source>
        <dbReference type="ARBA" id="ARBA00022777"/>
    </source>
</evidence>
<protein>
    <recommendedName>
        <fullName evidence="14">Phosphoglycerate kinase</fullName>
        <ecNumber evidence="14">2.7.2.3</ecNumber>
    </recommendedName>
</protein>
<dbReference type="Pfam" id="PF00162">
    <property type="entry name" value="PGK"/>
    <property type="match status" value="1"/>
</dbReference>
<dbReference type="SUPFAM" id="SSF53748">
    <property type="entry name" value="Phosphoglycerate kinase"/>
    <property type="match status" value="1"/>
</dbReference>
<evidence type="ECO:0000256" key="10">
    <source>
        <dbReference type="ARBA" id="ARBA00022840"/>
    </source>
</evidence>
<feature type="region of interest" description="Disordered" evidence="16">
    <location>
        <begin position="1167"/>
        <end position="1198"/>
    </location>
</feature>
<dbReference type="GO" id="GO:0003682">
    <property type="term" value="F:chromatin binding"/>
    <property type="evidence" value="ECO:0007669"/>
    <property type="project" value="InterPro"/>
</dbReference>
<dbReference type="PRINTS" id="PR00477">
    <property type="entry name" value="PHGLYCKINASE"/>
</dbReference>
<dbReference type="InterPro" id="IPR001576">
    <property type="entry name" value="Phosphoglycerate_kinase"/>
</dbReference>
<dbReference type="PROSITE" id="PS51625">
    <property type="entry name" value="SAM_MT_TRMB"/>
    <property type="match status" value="1"/>
</dbReference>
<evidence type="ECO:0000256" key="6">
    <source>
        <dbReference type="ARBA" id="ARBA00022691"/>
    </source>
</evidence>
<keyword evidence="9 14" id="KW-0418">Kinase</keyword>
<proteinExistence type="inferred from homology"/>
<dbReference type="Pfam" id="PF02390">
    <property type="entry name" value="Methyltransf_4"/>
    <property type="match status" value="1"/>
</dbReference>
<evidence type="ECO:0000259" key="18">
    <source>
        <dbReference type="PROSITE" id="PS51293"/>
    </source>
</evidence>
<feature type="domain" description="Myb-like" evidence="17">
    <location>
        <begin position="742"/>
        <end position="792"/>
    </location>
</feature>
<dbReference type="GO" id="GO:0004618">
    <property type="term" value="F:phosphoglycerate kinase activity"/>
    <property type="evidence" value="ECO:0007669"/>
    <property type="project" value="UniProtKB-EC"/>
</dbReference>
<dbReference type="GO" id="GO:0007389">
    <property type="term" value="P:pattern specification process"/>
    <property type="evidence" value="ECO:0007669"/>
    <property type="project" value="TreeGrafter"/>
</dbReference>
<feature type="region of interest" description="Disordered" evidence="16">
    <location>
        <begin position="975"/>
        <end position="1006"/>
    </location>
</feature>
<dbReference type="SMART" id="SM00717">
    <property type="entry name" value="SANT"/>
    <property type="match status" value="1"/>
</dbReference>
<dbReference type="EC" id="2.7.2.3" evidence="14"/>
<dbReference type="InterPro" id="IPR015824">
    <property type="entry name" value="Phosphoglycerate_kinase_N"/>
</dbReference>
<comment type="caution">
    <text evidence="19">The sequence shown here is derived from an EMBL/GenBank/DDBJ whole genome shotgun (WGS) entry which is preliminary data.</text>
</comment>
<keyword evidence="5 14" id="KW-0808">Transferase</keyword>
<evidence type="ECO:0000256" key="13">
    <source>
        <dbReference type="ARBA" id="ARBA00023242"/>
    </source>
</evidence>
<dbReference type="FunFam" id="3.40.50.150:FF:000194">
    <property type="entry name" value="Phosphoglycerate kinase"/>
    <property type="match status" value="1"/>
</dbReference>
<dbReference type="InterPro" id="IPR029063">
    <property type="entry name" value="SAM-dependent_MTases_sf"/>
</dbReference>
<dbReference type="CDD" id="cd00167">
    <property type="entry name" value="SANT"/>
    <property type="match status" value="1"/>
</dbReference>
<evidence type="ECO:0000256" key="1">
    <source>
        <dbReference type="ARBA" id="ARBA00000142"/>
    </source>
</evidence>
<keyword evidence="11" id="KW-0460">Magnesium</keyword>
<evidence type="ECO:0000256" key="11">
    <source>
        <dbReference type="ARBA" id="ARBA00022842"/>
    </source>
</evidence>
<dbReference type="GO" id="GO:0005524">
    <property type="term" value="F:ATP binding"/>
    <property type="evidence" value="ECO:0007669"/>
    <property type="project" value="UniProtKB-KW"/>
</dbReference>
<dbReference type="PROSITE" id="PS50090">
    <property type="entry name" value="MYB_LIKE"/>
    <property type="match status" value="1"/>
</dbReference>
<reference evidence="19" key="2">
    <citation type="submission" date="2023-06" db="EMBL/GenBank/DDBJ databases">
        <authorList>
            <person name="Swenson N.G."/>
            <person name="Wegrzyn J.L."/>
            <person name="Mcevoy S.L."/>
        </authorList>
    </citation>
    <scope>NUCLEOTIDE SEQUENCE</scope>
    <source>
        <strain evidence="19">NS2018</strain>
        <tissue evidence="19">Leaf</tissue>
    </source>
</reference>
<feature type="region of interest" description="Disordered" evidence="16">
    <location>
        <begin position="855"/>
        <end position="885"/>
    </location>
</feature>
<dbReference type="Gene3D" id="1.10.10.60">
    <property type="entry name" value="Homeodomain-like"/>
    <property type="match status" value="1"/>
</dbReference>
<dbReference type="GO" id="GO:0005634">
    <property type="term" value="C:nucleus"/>
    <property type="evidence" value="ECO:0007669"/>
    <property type="project" value="TreeGrafter"/>
</dbReference>
<keyword evidence="10" id="KW-0067">ATP-binding</keyword>
<evidence type="ECO:0000256" key="8">
    <source>
        <dbReference type="ARBA" id="ARBA00022741"/>
    </source>
</evidence>